<protein>
    <submittedName>
        <fullName evidence="2">Uncharacterized protein</fullName>
    </submittedName>
</protein>
<evidence type="ECO:0000313" key="3">
    <source>
        <dbReference type="Proteomes" id="UP000775547"/>
    </source>
</evidence>
<feature type="region of interest" description="Disordered" evidence="1">
    <location>
        <begin position="62"/>
        <end position="81"/>
    </location>
</feature>
<evidence type="ECO:0000313" key="2">
    <source>
        <dbReference type="EMBL" id="KAG5641561.1"/>
    </source>
</evidence>
<dbReference type="AlphaFoldDB" id="A0A9P7K7R5"/>
<name>A0A9P7K7R5_9AGAR</name>
<reference evidence="2" key="2">
    <citation type="submission" date="2021-10" db="EMBL/GenBank/DDBJ databases">
        <title>Phylogenomics reveals ancestral predisposition of the termite-cultivated fungus Termitomyces towards a domesticated lifestyle.</title>
        <authorList>
            <person name="Auxier B."/>
            <person name="Grum-Grzhimaylo A."/>
            <person name="Cardenas M.E."/>
            <person name="Lodge J.D."/>
            <person name="Laessoe T."/>
            <person name="Pedersen O."/>
            <person name="Smith M.E."/>
            <person name="Kuyper T.W."/>
            <person name="Franco-Molano E.A."/>
            <person name="Baroni T.J."/>
            <person name="Aanen D.K."/>
        </authorList>
    </citation>
    <scope>NUCLEOTIDE SEQUENCE</scope>
    <source>
        <strain evidence="2">AP01</strain>
        <tissue evidence="2">Mycelium</tissue>
    </source>
</reference>
<accession>A0A9P7K7R5</accession>
<reference evidence="2" key="1">
    <citation type="submission" date="2020-07" db="EMBL/GenBank/DDBJ databases">
        <authorList>
            <person name="Nieuwenhuis M."/>
            <person name="Van De Peppel L.J.J."/>
        </authorList>
    </citation>
    <scope>NUCLEOTIDE SEQUENCE</scope>
    <source>
        <strain evidence="2">AP01</strain>
        <tissue evidence="2">Mycelium</tissue>
    </source>
</reference>
<sequence>MSNIKLTEDRGPAAQVETDIISKRNHVRPYAHCEYGGGFLIFDYIDGSKEVWRRVDDFDEDEAASVVPESRPGERQRRISARAAEKYSTASGASTRGHFRPWAVLHPPQMTRAFRFSYPILGAAAWEEVYLWDVRTGALVQTIRQTQQDPVGDDNEMLLGDINYIEVSEKYVFLCGFLSLRVFSRETGKSVLDLSSSKHPIAAWNISVSPVKPAPGVNGSSLVLENLEYELAPVEQSNIMKEFIAVHISTCGSHLAALMLRSKLLIVRDFEKVFKHSVPLRELSMEVQLGSACHSSRYLAFENGRIGVATVGSLPL</sequence>
<keyword evidence="3" id="KW-1185">Reference proteome</keyword>
<organism evidence="2 3">
    <name type="scientific">Asterophora parasitica</name>
    <dbReference type="NCBI Taxonomy" id="117018"/>
    <lineage>
        <taxon>Eukaryota</taxon>
        <taxon>Fungi</taxon>
        <taxon>Dikarya</taxon>
        <taxon>Basidiomycota</taxon>
        <taxon>Agaricomycotina</taxon>
        <taxon>Agaricomycetes</taxon>
        <taxon>Agaricomycetidae</taxon>
        <taxon>Agaricales</taxon>
        <taxon>Tricholomatineae</taxon>
        <taxon>Lyophyllaceae</taxon>
        <taxon>Asterophora</taxon>
    </lineage>
</organism>
<dbReference type="Proteomes" id="UP000775547">
    <property type="component" value="Unassembled WGS sequence"/>
</dbReference>
<comment type="caution">
    <text evidence="2">The sequence shown here is derived from an EMBL/GenBank/DDBJ whole genome shotgun (WGS) entry which is preliminary data.</text>
</comment>
<dbReference type="OrthoDB" id="550575at2759"/>
<evidence type="ECO:0000256" key="1">
    <source>
        <dbReference type="SAM" id="MobiDB-lite"/>
    </source>
</evidence>
<gene>
    <name evidence="2" type="ORF">DXG03_004774</name>
</gene>
<dbReference type="EMBL" id="JABCKV010000289">
    <property type="protein sequence ID" value="KAG5641561.1"/>
    <property type="molecule type" value="Genomic_DNA"/>
</dbReference>
<proteinExistence type="predicted"/>